<keyword evidence="2" id="KW-1185">Reference proteome</keyword>
<dbReference type="AlphaFoldDB" id="A0A0C3FE85"/>
<sequence length="407" mass="45621">MSLSNPFFNLQLPVPAIEGTTMQPLVTMHPSTPLPGNLTDIDLTSTHDNPSSPLTLVPADPSPSLDVKNLYSSFEIEQLWNCIFQNNLTEDNSTKTRSTPQTLTTTIPHISQCLVIPLPPTTFEMNNFDSYLLLPSILDSADDADDLQFLFQCPQTPLLTEPTYTNLTPSHLESALPMVLSGSPTDSINPMLMFYASEGVAKVWDNFWQTNVKGRNGSFHAKDYYIVHAVSPYFMLDPIEPGAWFITWPGTGGKDNPSGMSGLITGTPLHLEDISVCAFTCALEFHVYHCILGLAFLHQGGYTFYYTNPHVFTRETIPHAEDPISIIVAIPDYHTTEMSRYLTIQPDTFNQEMVPGYSNLARPPCRIWEYGEEEEKKQEKFDWFMSSEDDIREEVASILKAREFGSG</sequence>
<evidence type="ECO:0000313" key="2">
    <source>
        <dbReference type="Proteomes" id="UP000054166"/>
    </source>
</evidence>
<protein>
    <submittedName>
        <fullName evidence="1">Uncharacterized protein</fullName>
    </submittedName>
</protein>
<dbReference type="EMBL" id="KN833018">
    <property type="protein sequence ID" value="KIM78244.1"/>
    <property type="molecule type" value="Genomic_DNA"/>
</dbReference>
<organism evidence="1 2">
    <name type="scientific">Piloderma croceum (strain F 1598)</name>
    <dbReference type="NCBI Taxonomy" id="765440"/>
    <lineage>
        <taxon>Eukaryota</taxon>
        <taxon>Fungi</taxon>
        <taxon>Dikarya</taxon>
        <taxon>Basidiomycota</taxon>
        <taxon>Agaricomycotina</taxon>
        <taxon>Agaricomycetes</taxon>
        <taxon>Agaricomycetidae</taxon>
        <taxon>Atheliales</taxon>
        <taxon>Atheliaceae</taxon>
        <taxon>Piloderma</taxon>
    </lineage>
</organism>
<name>A0A0C3FE85_PILCF</name>
<reference evidence="1 2" key="1">
    <citation type="submission" date="2014-04" db="EMBL/GenBank/DDBJ databases">
        <authorList>
            <consortium name="DOE Joint Genome Institute"/>
            <person name="Kuo A."/>
            <person name="Tarkka M."/>
            <person name="Buscot F."/>
            <person name="Kohler A."/>
            <person name="Nagy L.G."/>
            <person name="Floudas D."/>
            <person name="Copeland A."/>
            <person name="Barry K.W."/>
            <person name="Cichocki N."/>
            <person name="Veneault-Fourrey C."/>
            <person name="LaButti K."/>
            <person name="Lindquist E.A."/>
            <person name="Lipzen A."/>
            <person name="Lundell T."/>
            <person name="Morin E."/>
            <person name="Murat C."/>
            <person name="Sun H."/>
            <person name="Tunlid A."/>
            <person name="Henrissat B."/>
            <person name="Grigoriev I.V."/>
            <person name="Hibbett D.S."/>
            <person name="Martin F."/>
            <person name="Nordberg H.P."/>
            <person name="Cantor M.N."/>
            <person name="Hua S.X."/>
        </authorList>
    </citation>
    <scope>NUCLEOTIDE SEQUENCE [LARGE SCALE GENOMIC DNA]</scope>
    <source>
        <strain evidence="1 2">F 1598</strain>
    </source>
</reference>
<dbReference type="HOGENOM" id="CLU_056417_1_0_1"/>
<dbReference type="InParanoid" id="A0A0C3FE85"/>
<accession>A0A0C3FE85</accession>
<gene>
    <name evidence="1" type="ORF">PILCRDRAFT_11461</name>
</gene>
<dbReference type="Proteomes" id="UP000054166">
    <property type="component" value="Unassembled WGS sequence"/>
</dbReference>
<proteinExistence type="predicted"/>
<evidence type="ECO:0000313" key="1">
    <source>
        <dbReference type="EMBL" id="KIM78244.1"/>
    </source>
</evidence>
<reference evidence="2" key="2">
    <citation type="submission" date="2015-01" db="EMBL/GenBank/DDBJ databases">
        <title>Evolutionary Origins and Diversification of the Mycorrhizal Mutualists.</title>
        <authorList>
            <consortium name="DOE Joint Genome Institute"/>
            <consortium name="Mycorrhizal Genomics Consortium"/>
            <person name="Kohler A."/>
            <person name="Kuo A."/>
            <person name="Nagy L.G."/>
            <person name="Floudas D."/>
            <person name="Copeland A."/>
            <person name="Barry K.W."/>
            <person name="Cichocki N."/>
            <person name="Veneault-Fourrey C."/>
            <person name="LaButti K."/>
            <person name="Lindquist E.A."/>
            <person name="Lipzen A."/>
            <person name="Lundell T."/>
            <person name="Morin E."/>
            <person name="Murat C."/>
            <person name="Riley R."/>
            <person name="Ohm R."/>
            <person name="Sun H."/>
            <person name="Tunlid A."/>
            <person name="Henrissat B."/>
            <person name="Grigoriev I.V."/>
            <person name="Hibbett D.S."/>
            <person name="Martin F."/>
        </authorList>
    </citation>
    <scope>NUCLEOTIDE SEQUENCE [LARGE SCALE GENOMIC DNA]</scope>
    <source>
        <strain evidence="2">F 1598</strain>
    </source>
</reference>